<dbReference type="PANTHER" id="PTHR43737">
    <property type="entry name" value="BLL7424 PROTEIN"/>
    <property type="match status" value="1"/>
</dbReference>
<dbReference type="AlphaFoldDB" id="F0SI92"/>
<dbReference type="InterPro" id="IPR010869">
    <property type="entry name" value="DUF1501"/>
</dbReference>
<reference evidence="2" key="1">
    <citation type="submission" date="2011-02" db="EMBL/GenBank/DDBJ databases">
        <title>The complete genome of Planctomyces brasiliensis DSM 5305.</title>
        <authorList>
            <person name="Lucas S."/>
            <person name="Copeland A."/>
            <person name="Lapidus A."/>
            <person name="Bruce D."/>
            <person name="Goodwin L."/>
            <person name="Pitluck S."/>
            <person name="Kyrpides N."/>
            <person name="Mavromatis K."/>
            <person name="Pagani I."/>
            <person name="Ivanova N."/>
            <person name="Ovchinnikova G."/>
            <person name="Lu M."/>
            <person name="Detter J.C."/>
            <person name="Han C."/>
            <person name="Land M."/>
            <person name="Hauser L."/>
            <person name="Markowitz V."/>
            <person name="Cheng J.-F."/>
            <person name="Hugenholtz P."/>
            <person name="Woyke T."/>
            <person name="Wu D."/>
            <person name="Tindall B."/>
            <person name="Pomrenke H.G."/>
            <person name="Brambilla E."/>
            <person name="Klenk H.-P."/>
            <person name="Eisen J.A."/>
        </authorList>
    </citation>
    <scope>NUCLEOTIDE SEQUENCE [LARGE SCALE GENOMIC DNA]</scope>
    <source>
        <strain evidence="2">ATCC 49424 / DSM 5305 / JCM 21570 / NBRC 103401 / IFAM 1448</strain>
    </source>
</reference>
<name>F0SI92_RUBBR</name>
<evidence type="ECO:0008006" key="3">
    <source>
        <dbReference type="Google" id="ProtNLM"/>
    </source>
</evidence>
<keyword evidence="2" id="KW-1185">Reference proteome</keyword>
<dbReference type="STRING" id="756272.Plabr_4221"/>
<dbReference type="Pfam" id="PF07394">
    <property type="entry name" value="DUF1501"/>
    <property type="match status" value="1"/>
</dbReference>
<organism evidence="1 2">
    <name type="scientific">Rubinisphaera brasiliensis (strain ATCC 49424 / DSM 5305 / JCM 21570 / IAM 15109 / NBRC 103401 / IFAM 1448)</name>
    <name type="common">Planctomyces brasiliensis</name>
    <dbReference type="NCBI Taxonomy" id="756272"/>
    <lineage>
        <taxon>Bacteria</taxon>
        <taxon>Pseudomonadati</taxon>
        <taxon>Planctomycetota</taxon>
        <taxon>Planctomycetia</taxon>
        <taxon>Planctomycetales</taxon>
        <taxon>Planctomycetaceae</taxon>
        <taxon>Rubinisphaera</taxon>
    </lineage>
</organism>
<sequence length="488" mass="53635">MDQSRSQLSGQGGQLLDRRRFLSDSATALGSIALLDLLAGDQLLADSPEINPARPFAPRKPHFPAKAKRVVVIFCAGAVSQLETWDYKPELIRQDGQPLKGGPAVTFQGPAGDLARPQYKFRQRGETGKWVSDMIPHLAELTDDIAFVHSLTSKSNTHGPAENFLSTGTPLDGFPSLGSWVTYAMGTENQNLPAYVAIPDPRGVPQNGSNNWGPGFLPAAFQGTTLSSKKPIRHLSAPAMSSESDQAARSLLQRMNERHQEQHPGDSKLSARIASYELAARMQLSVPEITDLSSEPAHILKSYGADDESNPTRAAFARNCILARRMIESGVRFVQLFNGAYASGGRLNWDGHNKLKEQYDEHATILDQPTAAMIKDMKARGLLEDTLVVWCTEFGRMPFFQKGSKGRDHNPDGFTCWMTGAGVKPGVSHGMTDELGQKAVEHVHPLYDFNATILHLLGFDHERLTFRHNGIDRRLTNVEGHVIQEILS</sequence>
<accession>F0SI92</accession>
<dbReference type="PANTHER" id="PTHR43737:SF1">
    <property type="entry name" value="DUF1501 DOMAIN-CONTAINING PROTEIN"/>
    <property type="match status" value="1"/>
</dbReference>
<evidence type="ECO:0000313" key="2">
    <source>
        <dbReference type="Proteomes" id="UP000006860"/>
    </source>
</evidence>
<dbReference type="HOGENOM" id="CLU_035908_0_0_0"/>
<dbReference type="eggNOG" id="COG3119">
    <property type="taxonomic scope" value="Bacteria"/>
</dbReference>
<gene>
    <name evidence="1" type="ordered locus">Plabr_4221</name>
</gene>
<dbReference type="RefSeq" id="WP_013630499.1">
    <property type="nucleotide sequence ID" value="NC_015174.1"/>
</dbReference>
<proteinExistence type="predicted"/>
<dbReference type="KEGG" id="pbs:Plabr_4221"/>
<evidence type="ECO:0000313" key="1">
    <source>
        <dbReference type="EMBL" id="ADY61794.1"/>
    </source>
</evidence>
<protein>
    <recommendedName>
        <fullName evidence="3">Sulfatase</fullName>
    </recommendedName>
</protein>
<dbReference type="OrthoDB" id="127333at2"/>
<dbReference type="Gene3D" id="3.40.720.10">
    <property type="entry name" value="Alkaline Phosphatase, subunit A"/>
    <property type="match status" value="1"/>
</dbReference>
<dbReference type="Proteomes" id="UP000006860">
    <property type="component" value="Chromosome"/>
</dbReference>
<dbReference type="SUPFAM" id="SSF53649">
    <property type="entry name" value="Alkaline phosphatase-like"/>
    <property type="match status" value="1"/>
</dbReference>
<dbReference type="InterPro" id="IPR017850">
    <property type="entry name" value="Alkaline_phosphatase_core_sf"/>
</dbReference>
<dbReference type="EMBL" id="CP002546">
    <property type="protein sequence ID" value="ADY61794.1"/>
    <property type="molecule type" value="Genomic_DNA"/>
</dbReference>